<gene>
    <name evidence="2" type="ORF">ENM66_03210</name>
</gene>
<dbReference type="AlphaFoldDB" id="A0A7J3Z6Q9"/>
<dbReference type="EMBL" id="DRYQ01000048">
    <property type="protein sequence ID" value="HHQ50341.1"/>
    <property type="molecule type" value="Genomic_DNA"/>
</dbReference>
<comment type="caution">
    <text evidence="2">The sequence shown here is derived from an EMBL/GenBank/DDBJ whole genome shotgun (WGS) entry which is preliminary data.</text>
</comment>
<reference evidence="2" key="1">
    <citation type="journal article" date="2020" name="mSystems">
        <title>Genome- and Community-Level Interaction Insights into Carbon Utilization and Element Cycling Functions of Hydrothermarchaeota in Hydrothermal Sediment.</title>
        <authorList>
            <person name="Zhou Z."/>
            <person name="Liu Y."/>
            <person name="Xu W."/>
            <person name="Pan J."/>
            <person name="Luo Z.H."/>
            <person name="Li M."/>
        </authorList>
    </citation>
    <scope>NUCLEOTIDE SEQUENCE [LARGE SCALE GENOMIC DNA]</scope>
    <source>
        <strain evidence="2">SpSt-1105</strain>
    </source>
</reference>
<organism evidence="2">
    <name type="scientific">Ignisphaera aggregans</name>
    <dbReference type="NCBI Taxonomy" id="334771"/>
    <lineage>
        <taxon>Archaea</taxon>
        <taxon>Thermoproteota</taxon>
        <taxon>Thermoprotei</taxon>
        <taxon>Desulfurococcales</taxon>
        <taxon>Desulfurococcaceae</taxon>
        <taxon>Ignisphaera</taxon>
    </lineage>
</organism>
<evidence type="ECO:0000313" key="2">
    <source>
        <dbReference type="EMBL" id="HHQ50341.1"/>
    </source>
</evidence>
<evidence type="ECO:0000256" key="1">
    <source>
        <dbReference type="SAM" id="Phobius"/>
    </source>
</evidence>
<accession>A0A7J3Z6Q9</accession>
<keyword evidence="1" id="KW-0812">Transmembrane</keyword>
<sequence>MASVLCNRRFAGCLQAVTAFAVLMYMGSRTWRLEDGRESTLGFILIMLLLAFGIAGLKNLHLGGYYCYTPSLKLVLKSWRTKCMATGLLLLVLTYIFTDIGLRMGIDKSELATPVGIAIILTWIAGGFLMAVAMR</sequence>
<feature type="transmembrane region" description="Helical" evidence="1">
    <location>
        <begin position="12"/>
        <end position="28"/>
    </location>
</feature>
<feature type="transmembrane region" description="Helical" evidence="1">
    <location>
        <begin position="112"/>
        <end position="133"/>
    </location>
</feature>
<proteinExistence type="predicted"/>
<feature type="transmembrane region" description="Helical" evidence="1">
    <location>
        <begin position="83"/>
        <end position="106"/>
    </location>
</feature>
<name>A0A7J3Z6Q9_9CREN</name>
<protein>
    <submittedName>
        <fullName evidence="2">Uncharacterized protein</fullName>
    </submittedName>
</protein>
<keyword evidence="1" id="KW-0472">Membrane</keyword>
<keyword evidence="1" id="KW-1133">Transmembrane helix</keyword>
<feature type="transmembrane region" description="Helical" evidence="1">
    <location>
        <begin position="40"/>
        <end position="62"/>
    </location>
</feature>